<comment type="similarity">
    <text evidence="2 10">Belongs to the purine nucleoside phosphorylase YfiH/LACC1 family.</text>
</comment>
<evidence type="ECO:0000256" key="3">
    <source>
        <dbReference type="ARBA" id="ARBA00022679"/>
    </source>
</evidence>
<keyword evidence="12" id="KW-1185">Reference proteome</keyword>
<dbReference type="GO" id="GO:0016787">
    <property type="term" value="F:hydrolase activity"/>
    <property type="evidence" value="ECO:0007669"/>
    <property type="project" value="UniProtKB-KW"/>
</dbReference>
<comment type="catalytic activity">
    <reaction evidence="7">
        <text>adenosine + H2O + H(+) = inosine + NH4(+)</text>
        <dbReference type="Rhea" id="RHEA:24408"/>
        <dbReference type="ChEBI" id="CHEBI:15377"/>
        <dbReference type="ChEBI" id="CHEBI:15378"/>
        <dbReference type="ChEBI" id="CHEBI:16335"/>
        <dbReference type="ChEBI" id="CHEBI:17596"/>
        <dbReference type="ChEBI" id="CHEBI:28938"/>
        <dbReference type="EC" id="3.5.4.4"/>
    </reaction>
    <physiologicalReaction direction="left-to-right" evidence="7">
        <dbReference type="Rhea" id="RHEA:24409"/>
    </physiologicalReaction>
</comment>
<dbReference type="AlphaFoldDB" id="A0A562J1Y3"/>
<dbReference type="InterPro" id="IPR011324">
    <property type="entry name" value="Cytotoxic_necrot_fac-like_cat"/>
</dbReference>
<comment type="caution">
    <text evidence="11">The sequence shown here is derived from an EMBL/GenBank/DDBJ whole genome shotgun (WGS) entry which is preliminary data.</text>
</comment>
<dbReference type="InterPro" id="IPR003730">
    <property type="entry name" value="Cu_polyphenol_OxRdtase"/>
</dbReference>
<dbReference type="EMBL" id="VLKG01000001">
    <property type="protein sequence ID" value="TWH77188.1"/>
    <property type="molecule type" value="Genomic_DNA"/>
</dbReference>
<organism evidence="11 12">
    <name type="scientific">Azomonas agilis</name>
    <dbReference type="NCBI Taxonomy" id="116849"/>
    <lineage>
        <taxon>Bacteria</taxon>
        <taxon>Pseudomonadati</taxon>
        <taxon>Pseudomonadota</taxon>
        <taxon>Gammaproteobacteria</taxon>
        <taxon>Pseudomonadales</taxon>
        <taxon>Pseudomonadaceae</taxon>
        <taxon>Azomonas</taxon>
    </lineage>
</organism>
<reference evidence="11 12" key="1">
    <citation type="submission" date="2019-07" db="EMBL/GenBank/DDBJ databases">
        <title>Genomic Encyclopedia of Type Strains, Phase I: the one thousand microbial genomes (KMG-I) project.</title>
        <authorList>
            <person name="Kyrpides N."/>
        </authorList>
    </citation>
    <scope>NUCLEOTIDE SEQUENCE [LARGE SCALE GENOMIC DNA]</scope>
    <source>
        <strain evidence="11 12">DSM 375</strain>
    </source>
</reference>
<dbReference type="Pfam" id="PF02578">
    <property type="entry name" value="Cu-oxidase_4"/>
    <property type="match status" value="1"/>
</dbReference>
<dbReference type="GO" id="GO:0005507">
    <property type="term" value="F:copper ion binding"/>
    <property type="evidence" value="ECO:0007669"/>
    <property type="project" value="TreeGrafter"/>
</dbReference>
<evidence type="ECO:0000313" key="12">
    <source>
        <dbReference type="Proteomes" id="UP000319627"/>
    </source>
</evidence>
<dbReference type="GO" id="GO:0017061">
    <property type="term" value="F:S-methyl-5-thioadenosine phosphorylase activity"/>
    <property type="evidence" value="ECO:0007669"/>
    <property type="project" value="UniProtKB-EC"/>
</dbReference>
<dbReference type="Proteomes" id="UP000319627">
    <property type="component" value="Unassembled WGS sequence"/>
</dbReference>
<keyword evidence="4" id="KW-0479">Metal-binding</keyword>
<comment type="catalytic activity">
    <reaction evidence="8">
        <text>adenosine + phosphate = alpha-D-ribose 1-phosphate + adenine</text>
        <dbReference type="Rhea" id="RHEA:27642"/>
        <dbReference type="ChEBI" id="CHEBI:16335"/>
        <dbReference type="ChEBI" id="CHEBI:16708"/>
        <dbReference type="ChEBI" id="CHEBI:43474"/>
        <dbReference type="ChEBI" id="CHEBI:57720"/>
        <dbReference type="EC" id="2.4.2.1"/>
    </reaction>
    <physiologicalReaction direction="left-to-right" evidence="8">
        <dbReference type="Rhea" id="RHEA:27643"/>
    </physiologicalReaction>
</comment>
<keyword evidence="6" id="KW-0862">Zinc</keyword>
<dbReference type="NCBIfam" id="TIGR00726">
    <property type="entry name" value="peptidoglycan editing factor PgeF"/>
    <property type="match status" value="1"/>
</dbReference>
<evidence type="ECO:0000256" key="7">
    <source>
        <dbReference type="ARBA" id="ARBA00047989"/>
    </source>
</evidence>
<accession>A0A562J1Y3</accession>
<sequence>MDKAWLIHQNPMFHTLRPLPIPMTTHIPWPTDWLIPDWPAPAQVRACITTRAGGVSQSPFEGFNLGDHVGDDPQAVAQNRDFLAETLGCTPAWLSQVHSTDVVKADPTHVLTADACWTDQPHQACSVLTADCLPVLLCDRAGSKVAAAHAGWRGLAAGVLERTVQALAVAPQELLVWLGPAIGPEVFEVGPEVREAFVSAHAQAEEAFKPSPNAGRYLADLYQLARIRLATLGITAVYGGGFCTYQEARFYSYRRQANTGRFASLIWLVEPNMQIS</sequence>
<protein>
    <recommendedName>
        <fullName evidence="10">Purine nucleoside phosphorylase</fullName>
    </recommendedName>
</protein>
<comment type="catalytic activity">
    <reaction evidence="9">
        <text>S-methyl-5'-thioadenosine + phosphate = 5-(methylsulfanyl)-alpha-D-ribose 1-phosphate + adenine</text>
        <dbReference type="Rhea" id="RHEA:11852"/>
        <dbReference type="ChEBI" id="CHEBI:16708"/>
        <dbReference type="ChEBI" id="CHEBI:17509"/>
        <dbReference type="ChEBI" id="CHEBI:43474"/>
        <dbReference type="ChEBI" id="CHEBI:58533"/>
        <dbReference type="EC" id="2.4.2.28"/>
    </reaction>
    <physiologicalReaction direction="left-to-right" evidence="9">
        <dbReference type="Rhea" id="RHEA:11853"/>
    </physiologicalReaction>
</comment>
<evidence type="ECO:0000256" key="2">
    <source>
        <dbReference type="ARBA" id="ARBA00007353"/>
    </source>
</evidence>
<evidence type="ECO:0000256" key="8">
    <source>
        <dbReference type="ARBA" id="ARBA00048968"/>
    </source>
</evidence>
<comment type="catalytic activity">
    <reaction evidence="1">
        <text>inosine + phosphate = alpha-D-ribose 1-phosphate + hypoxanthine</text>
        <dbReference type="Rhea" id="RHEA:27646"/>
        <dbReference type="ChEBI" id="CHEBI:17368"/>
        <dbReference type="ChEBI" id="CHEBI:17596"/>
        <dbReference type="ChEBI" id="CHEBI:43474"/>
        <dbReference type="ChEBI" id="CHEBI:57720"/>
        <dbReference type="EC" id="2.4.2.1"/>
    </reaction>
    <physiologicalReaction direction="left-to-right" evidence="1">
        <dbReference type="Rhea" id="RHEA:27647"/>
    </physiologicalReaction>
</comment>
<dbReference type="CDD" id="cd16833">
    <property type="entry name" value="YfiH"/>
    <property type="match status" value="1"/>
</dbReference>
<gene>
    <name evidence="11" type="ORF">LX59_00091</name>
</gene>
<evidence type="ECO:0000256" key="9">
    <source>
        <dbReference type="ARBA" id="ARBA00049893"/>
    </source>
</evidence>
<dbReference type="InterPro" id="IPR038371">
    <property type="entry name" value="Cu_polyphenol_OxRdtase_sf"/>
</dbReference>
<keyword evidence="5" id="KW-0378">Hydrolase</keyword>
<name>A0A562J1Y3_9GAMM</name>
<evidence type="ECO:0000256" key="1">
    <source>
        <dbReference type="ARBA" id="ARBA00000553"/>
    </source>
</evidence>
<evidence type="ECO:0000256" key="5">
    <source>
        <dbReference type="ARBA" id="ARBA00022801"/>
    </source>
</evidence>
<dbReference type="PANTHER" id="PTHR30616:SF2">
    <property type="entry name" value="PURINE NUCLEOSIDE PHOSPHORYLASE LACC1"/>
    <property type="match status" value="1"/>
</dbReference>
<evidence type="ECO:0000313" key="11">
    <source>
        <dbReference type="EMBL" id="TWH77188.1"/>
    </source>
</evidence>
<keyword evidence="3" id="KW-0808">Transferase</keyword>
<dbReference type="PANTHER" id="PTHR30616">
    <property type="entry name" value="UNCHARACTERIZED PROTEIN YFIH"/>
    <property type="match status" value="1"/>
</dbReference>
<evidence type="ECO:0000256" key="10">
    <source>
        <dbReference type="RuleBase" id="RU361274"/>
    </source>
</evidence>
<dbReference type="Gene3D" id="3.60.140.10">
    <property type="entry name" value="CNF1/YfiH-like putative cysteine hydrolases"/>
    <property type="match status" value="1"/>
</dbReference>
<dbReference type="SUPFAM" id="SSF64438">
    <property type="entry name" value="CNF1/YfiH-like putative cysteine hydrolases"/>
    <property type="match status" value="1"/>
</dbReference>
<evidence type="ECO:0000256" key="4">
    <source>
        <dbReference type="ARBA" id="ARBA00022723"/>
    </source>
</evidence>
<evidence type="ECO:0000256" key="6">
    <source>
        <dbReference type="ARBA" id="ARBA00022833"/>
    </source>
</evidence>
<proteinExistence type="inferred from homology"/>